<dbReference type="EMBL" id="LT853882">
    <property type="protein sequence ID" value="SMR00698.1"/>
    <property type="molecule type" value="Genomic_DNA"/>
</dbReference>
<proteinExistence type="predicted"/>
<reference evidence="2 4" key="1">
    <citation type="submission" date="2017-05" db="EMBL/GenBank/DDBJ databases">
        <authorList>
            <person name="Song R."/>
            <person name="Chenine A.L."/>
            <person name="Ruprecht R.M."/>
        </authorList>
    </citation>
    <scope>NUCLEOTIDE SEQUENCE [LARGE SCALE GENOMIC DNA]</scope>
    <source>
        <strain evidence="2">PD5205</strain>
    </source>
</reference>
<evidence type="ECO:0000313" key="2">
    <source>
        <dbReference type="EMBL" id="SMR01853.1"/>
    </source>
</evidence>
<name>A0A1Y6HB13_9XANT</name>
<dbReference type="Proteomes" id="UP000195877">
    <property type="component" value="Chromosome 1"/>
</dbReference>
<organism evidence="2 4">
    <name type="scientific">Xanthomonas fragariae</name>
    <dbReference type="NCBI Taxonomy" id="48664"/>
    <lineage>
        <taxon>Bacteria</taxon>
        <taxon>Pseudomonadati</taxon>
        <taxon>Pseudomonadota</taxon>
        <taxon>Gammaproteobacteria</taxon>
        <taxon>Lysobacterales</taxon>
        <taxon>Lysobacteraceae</taxon>
        <taxon>Xanthomonas</taxon>
    </lineage>
</organism>
<keyword evidence="3" id="KW-1185">Reference proteome</keyword>
<protein>
    <submittedName>
        <fullName evidence="2">Uncharacterized protein</fullName>
    </submittedName>
</protein>
<evidence type="ECO:0000313" key="4">
    <source>
        <dbReference type="Proteomes" id="UP000195953"/>
    </source>
</evidence>
<sequence length="44" mass="4923">MGVVDHASPRQRESLQRCYMPDASMRTALISPLRYAASYSGTTF</sequence>
<gene>
    <name evidence="2" type="ORF">PD5205_00533</name>
    <name evidence="1" type="ORF">PD885_03477</name>
</gene>
<accession>A0A1Y6HB13</accession>
<dbReference type="AlphaFoldDB" id="A0A1Y6HB13"/>
<evidence type="ECO:0000313" key="1">
    <source>
        <dbReference type="EMBL" id="SMR00698.1"/>
    </source>
</evidence>
<reference evidence="1 3" key="2">
    <citation type="submission" date="2017-05" db="EMBL/GenBank/DDBJ databases">
        <authorList>
            <person name="Blom J."/>
        </authorList>
    </citation>
    <scope>NUCLEOTIDE SEQUENCE [LARGE SCALE GENOMIC DNA]</scope>
    <source>
        <strain evidence="1">PD885</strain>
    </source>
</reference>
<evidence type="ECO:0000313" key="3">
    <source>
        <dbReference type="Proteomes" id="UP000195877"/>
    </source>
</evidence>
<dbReference type="EMBL" id="LT853885">
    <property type="protein sequence ID" value="SMR01853.1"/>
    <property type="molecule type" value="Genomic_DNA"/>
</dbReference>
<dbReference type="Proteomes" id="UP000195953">
    <property type="component" value="Chromosome 1"/>
</dbReference>